<protein>
    <submittedName>
        <fullName evidence="2">Putative dehydrogenase</fullName>
    </submittedName>
</protein>
<name>A0A4V2RIX9_SHIGR</name>
<evidence type="ECO:0000313" key="2">
    <source>
        <dbReference type="EMBL" id="TCN46000.1"/>
    </source>
</evidence>
<dbReference type="InterPro" id="IPR051317">
    <property type="entry name" value="Gfo/Idh/MocA_oxidoreduct"/>
</dbReference>
<accession>A0A4V2RIX9</accession>
<dbReference type="RefSeq" id="WP_133034056.1">
    <property type="nucleotide sequence ID" value="NZ_BAABEI010000002.1"/>
</dbReference>
<dbReference type="Gene3D" id="3.40.50.720">
    <property type="entry name" value="NAD(P)-binding Rossmann-like Domain"/>
    <property type="match status" value="1"/>
</dbReference>
<sequence length="361" mass="40302">MHIVRVGLIGLGEVSQLMHLPILADHRHLFEVAGVFDVSPSLTAHCAGRYPGARAYESAEALLAASDIDAVFILTPDQTHRHYLALALKAGKDVFLEKPACLTLGEIDDVLPLAEKSGRLVFVAYMRRYSASFLKAKEMMPAQEALRYVRVRDLICEGPFFIRQTRNIFYPDDLDGGFLAQSRAETEALLRDVAGKDASPSLMRAYQVLTGLSSHSLSAMRELIGLPQRVIAAHHKQNGEQIVALFDYGHFTAIYEALIDNVARFDARIEVYSDRRRLSFGYDTPYIRNLPTTLEVTDSNDTETETRTFGPNYTDPFAIELRAFHDHLVNGTTPKTTLDDSRQDLALMAEIVGRLRESSSL</sequence>
<keyword evidence="3" id="KW-1185">Reference proteome</keyword>
<evidence type="ECO:0000313" key="3">
    <source>
        <dbReference type="Proteomes" id="UP000295351"/>
    </source>
</evidence>
<reference evidence="2 3" key="1">
    <citation type="submission" date="2019-03" db="EMBL/GenBank/DDBJ databases">
        <title>Genomic Encyclopedia of Type Strains, Phase IV (KMG-IV): sequencing the most valuable type-strain genomes for metagenomic binning, comparative biology and taxonomic classification.</title>
        <authorList>
            <person name="Goeker M."/>
        </authorList>
    </citation>
    <scope>NUCLEOTIDE SEQUENCE [LARGE SCALE GENOMIC DNA]</scope>
    <source>
        <strain evidence="2 3">DSM 18401</strain>
    </source>
</reference>
<dbReference type="InterPro" id="IPR000683">
    <property type="entry name" value="Gfo/Idh/MocA-like_OxRdtase_N"/>
</dbReference>
<dbReference type="SUPFAM" id="SSF51735">
    <property type="entry name" value="NAD(P)-binding Rossmann-fold domains"/>
    <property type="match status" value="1"/>
</dbReference>
<dbReference type="AlphaFoldDB" id="A0A4V2RIX9"/>
<dbReference type="EMBL" id="SLVX01000005">
    <property type="protein sequence ID" value="TCN46000.1"/>
    <property type="molecule type" value="Genomic_DNA"/>
</dbReference>
<dbReference type="Proteomes" id="UP000295351">
    <property type="component" value="Unassembled WGS sequence"/>
</dbReference>
<proteinExistence type="predicted"/>
<gene>
    <name evidence="2" type="ORF">EV665_10587</name>
</gene>
<dbReference type="PANTHER" id="PTHR43708:SF4">
    <property type="entry name" value="OXIDOREDUCTASE YCEM-RELATED"/>
    <property type="match status" value="1"/>
</dbReference>
<dbReference type="GO" id="GO:0000166">
    <property type="term" value="F:nucleotide binding"/>
    <property type="evidence" value="ECO:0007669"/>
    <property type="project" value="InterPro"/>
</dbReference>
<dbReference type="InterPro" id="IPR036291">
    <property type="entry name" value="NAD(P)-bd_dom_sf"/>
</dbReference>
<feature type="domain" description="Gfo/Idh/MocA-like oxidoreductase N-terminal" evidence="1">
    <location>
        <begin position="4"/>
        <end position="125"/>
    </location>
</feature>
<dbReference type="Gene3D" id="3.30.360.10">
    <property type="entry name" value="Dihydrodipicolinate Reductase, domain 2"/>
    <property type="match status" value="1"/>
</dbReference>
<dbReference type="Pfam" id="PF01408">
    <property type="entry name" value="GFO_IDH_MocA"/>
    <property type="match status" value="1"/>
</dbReference>
<organism evidence="2 3">
    <name type="scientific">Shinella granuli</name>
    <dbReference type="NCBI Taxonomy" id="323621"/>
    <lineage>
        <taxon>Bacteria</taxon>
        <taxon>Pseudomonadati</taxon>
        <taxon>Pseudomonadota</taxon>
        <taxon>Alphaproteobacteria</taxon>
        <taxon>Hyphomicrobiales</taxon>
        <taxon>Rhizobiaceae</taxon>
        <taxon>Shinella</taxon>
    </lineage>
</organism>
<comment type="caution">
    <text evidence="2">The sequence shown here is derived from an EMBL/GenBank/DDBJ whole genome shotgun (WGS) entry which is preliminary data.</text>
</comment>
<evidence type="ECO:0000259" key="1">
    <source>
        <dbReference type="Pfam" id="PF01408"/>
    </source>
</evidence>
<dbReference type="PANTHER" id="PTHR43708">
    <property type="entry name" value="CONSERVED EXPRESSED OXIDOREDUCTASE (EUROFUNG)"/>
    <property type="match status" value="1"/>
</dbReference>